<dbReference type="AlphaFoldDB" id="A0A9D1KBE8"/>
<reference evidence="1" key="2">
    <citation type="journal article" date="2021" name="PeerJ">
        <title>Extensive microbial diversity within the chicken gut microbiome revealed by metagenomics and culture.</title>
        <authorList>
            <person name="Gilroy R."/>
            <person name="Ravi A."/>
            <person name="Getino M."/>
            <person name="Pursley I."/>
            <person name="Horton D.L."/>
            <person name="Alikhan N.F."/>
            <person name="Baker D."/>
            <person name="Gharbi K."/>
            <person name="Hall N."/>
            <person name="Watson M."/>
            <person name="Adriaenssens E.M."/>
            <person name="Foster-Nyarko E."/>
            <person name="Jarju S."/>
            <person name="Secka A."/>
            <person name="Antonio M."/>
            <person name="Oren A."/>
            <person name="Chaudhuri R.R."/>
            <person name="La Ragione R."/>
            <person name="Hildebrand F."/>
            <person name="Pallen M.J."/>
        </authorList>
    </citation>
    <scope>NUCLEOTIDE SEQUENCE</scope>
    <source>
        <strain evidence="1">CHK195-26880</strain>
    </source>
</reference>
<gene>
    <name evidence="1" type="ORF">IAB59_03565</name>
</gene>
<reference evidence="1" key="1">
    <citation type="submission" date="2020-10" db="EMBL/GenBank/DDBJ databases">
        <authorList>
            <person name="Gilroy R."/>
        </authorList>
    </citation>
    <scope>NUCLEOTIDE SEQUENCE</scope>
    <source>
        <strain evidence="1">CHK195-26880</strain>
    </source>
</reference>
<protein>
    <submittedName>
        <fullName evidence="1">Uncharacterized protein</fullName>
    </submittedName>
</protein>
<sequence>MDSKEYYMVPVYVMLAEDFGCGEIEFELLDKIIVSKTKNGYEELDGFNNFVVLKSERDDNKILNIVNYDECLYLNEDDIKEKNKVEINYSFNRDNYIKDNFDNFVKMKREIVKTKKKLLREEVI</sequence>
<comment type="caution">
    <text evidence="1">The sequence shown here is derived from an EMBL/GenBank/DDBJ whole genome shotgun (WGS) entry which is preliminary data.</text>
</comment>
<evidence type="ECO:0000313" key="2">
    <source>
        <dbReference type="Proteomes" id="UP000886833"/>
    </source>
</evidence>
<evidence type="ECO:0000313" key="1">
    <source>
        <dbReference type="EMBL" id="HIT37540.1"/>
    </source>
</evidence>
<name>A0A9D1KBE8_9FIRM</name>
<dbReference type="EMBL" id="DVKQ01000046">
    <property type="protein sequence ID" value="HIT37540.1"/>
    <property type="molecule type" value="Genomic_DNA"/>
</dbReference>
<dbReference type="Proteomes" id="UP000886833">
    <property type="component" value="Unassembled WGS sequence"/>
</dbReference>
<proteinExistence type="predicted"/>
<accession>A0A9D1KBE8</accession>
<organism evidence="1 2">
    <name type="scientific">Candidatus Onthousia faecipullorum</name>
    <dbReference type="NCBI Taxonomy" id="2840887"/>
    <lineage>
        <taxon>Bacteria</taxon>
        <taxon>Bacillati</taxon>
        <taxon>Bacillota</taxon>
        <taxon>Bacilli</taxon>
        <taxon>Candidatus Onthousia</taxon>
    </lineage>
</organism>